<name>A0ABR4GLQ5_9EURO</name>
<gene>
    <name evidence="3" type="ORF">BJX66DRAFT_292062</name>
</gene>
<keyword evidence="2" id="KW-1133">Transmembrane helix</keyword>
<accession>A0ABR4GLQ5</accession>
<evidence type="ECO:0000313" key="4">
    <source>
        <dbReference type="Proteomes" id="UP001610563"/>
    </source>
</evidence>
<evidence type="ECO:0000256" key="1">
    <source>
        <dbReference type="SAM" id="MobiDB-lite"/>
    </source>
</evidence>
<proteinExistence type="predicted"/>
<keyword evidence="4" id="KW-1185">Reference proteome</keyword>
<evidence type="ECO:0000256" key="2">
    <source>
        <dbReference type="SAM" id="Phobius"/>
    </source>
</evidence>
<keyword evidence="2" id="KW-0472">Membrane</keyword>
<feature type="compositionally biased region" description="Polar residues" evidence="1">
    <location>
        <begin position="30"/>
        <end position="55"/>
    </location>
</feature>
<dbReference type="Proteomes" id="UP001610563">
    <property type="component" value="Unassembled WGS sequence"/>
</dbReference>
<feature type="region of interest" description="Disordered" evidence="1">
    <location>
        <begin position="16"/>
        <end position="56"/>
    </location>
</feature>
<keyword evidence="2" id="KW-0812">Transmembrane</keyword>
<comment type="caution">
    <text evidence="3">The sequence shown here is derived from an EMBL/GenBank/DDBJ whole genome shotgun (WGS) entry which is preliminary data.</text>
</comment>
<reference evidence="3 4" key="1">
    <citation type="submission" date="2024-07" db="EMBL/GenBank/DDBJ databases">
        <title>Section-level genome sequencing and comparative genomics of Aspergillus sections Usti and Cavernicolus.</title>
        <authorList>
            <consortium name="Lawrence Berkeley National Laboratory"/>
            <person name="Nybo J.L."/>
            <person name="Vesth T.C."/>
            <person name="Theobald S."/>
            <person name="Frisvad J.C."/>
            <person name="Larsen T.O."/>
            <person name="Kjaerboelling I."/>
            <person name="Rothschild-Mancinelli K."/>
            <person name="Lyhne E.K."/>
            <person name="Kogle M.E."/>
            <person name="Barry K."/>
            <person name="Clum A."/>
            <person name="Na H."/>
            <person name="Ledsgaard L."/>
            <person name="Lin J."/>
            <person name="Lipzen A."/>
            <person name="Kuo A."/>
            <person name="Riley R."/>
            <person name="Mondo S."/>
            <person name="Labutti K."/>
            <person name="Haridas S."/>
            <person name="Pangalinan J."/>
            <person name="Salamov A.A."/>
            <person name="Simmons B.A."/>
            <person name="Magnuson J.K."/>
            <person name="Chen J."/>
            <person name="Drula E."/>
            <person name="Henrissat B."/>
            <person name="Wiebenga A."/>
            <person name="Lubbers R.J."/>
            <person name="Gomes A.C."/>
            <person name="Makela M.R."/>
            <person name="Stajich J."/>
            <person name="Grigoriev I.V."/>
            <person name="Mortensen U.H."/>
            <person name="De Vries R.P."/>
            <person name="Baker S.E."/>
            <person name="Andersen M.R."/>
        </authorList>
    </citation>
    <scope>NUCLEOTIDE SEQUENCE [LARGE SCALE GENOMIC DNA]</scope>
    <source>
        <strain evidence="3 4">CBS 209.92</strain>
    </source>
</reference>
<sequence length="86" mass="9500">MQFAVNFDILRQASTPGEISNQQKNKEIKSSQIDQAQRNTSQTSKAGDNQPSTRADQFIRRRLGTSGNFLIFGVLIVAVVIRTSAC</sequence>
<protein>
    <submittedName>
        <fullName evidence="3">Uncharacterized protein</fullName>
    </submittedName>
</protein>
<organism evidence="3 4">
    <name type="scientific">Aspergillus keveii</name>
    <dbReference type="NCBI Taxonomy" id="714993"/>
    <lineage>
        <taxon>Eukaryota</taxon>
        <taxon>Fungi</taxon>
        <taxon>Dikarya</taxon>
        <taxon>Ascomycota</taxon>
        <taxon>Pezizomycotina</taxon>
        <taxon>Eurotiomycetes</taxon>
        <taxon>Eurotiomycetidae</taxon>
        <taxon>Eurotiales</taxon>
        <taxon>Aspergillaceae</taxon>
        <taxon>Aspergillus</taxon>
        <taxon>Aspergillus subgen. Nidulantes</taxon>
    </lineage>
</organism>
<evidence type="ECO:0000313" key="3">
    <source>
        <dbReference type="EMBL" id="KAL2799989.1"/>
    </source>
</evidence>
<dbReference type="EMBL" id="JBFTWV010000005">
    <property type="protein sequence ID" value="KAL2799989.1"/>
    <property type="molecule type" value="Genomic_DNA"/>
</dbReference>
<feature type="transmembrane region" description="Helical" evidence="2">
    <location>
        <begin position="67"/>
        <end position="85"/>
    </location>
</feature>